<dbReference type="EMBL" id="JSVC01000015">
    <property type="protein sequence ID" value="KIC94113.1"/>
    <property type="molecule type" value="Genomic_DNA"/>
</dbReference>
<dbReference type="Proteomes" id="UP000031408">
    <property type="component" value="Unassembled WGS sequence"/>
</dbReference>
<evidence type="ECO:0000313" key="8">
    <source>
        <dbReference type="Proteomes" id="UP000031408"/>
    </source>
</evidence>
<dbReference type="PANTHER" id="PTHR43303:SF4">
    <property type="entry name" value="NADPH DEHYDROGENASE C23G7.10C-RELATED"/>
    <property type="match status" value="1"/>
</dbReference>
<protein>
    <submittedName>
        <fullName evidence="7">Oxidoreductase</fullName>
    </submittedName>
</protein>
<dbReference type="RefSeq" id="WP_039140724.1">
    <property type="nucleotide sequence ID" value="NZ_JSVC01000015.1"/>
</dbReference>
<keyword evidence="5" id="KW-0560">Oxidoreductase</keyword>
<dbReference type="GO" id="GO:0003959">
    <property type="term" value="F:NADPH dehydrogenase activity"/>
    <property type="evidence" value="ECO:0007669"/>
    <property type="project" value="InterPro"/>
</dbReference>
<dbReference type="Pfam" id="PF00724">
    <property type="entry name" value="Oxidored_FMN"/>
    <property type="match status" value="1"/>
</dbReference>
<evidence type="ECO:0000313" key="7">
    <source>
        <dbReference type="EMBL" id="KIC94113.1"/>
    </source>
</evidence>
<dbReference type="InterPro" id="IPR013785">
    <property type="entry name" value="Aldolase_TIM"/>
</dbReference>
<comment type="cofactor">
    <cofactor evidence="1">
        <name>FMN</name>
        <dbReference type="ChEBI" id="CHEBI:58210"/>
    </cofactor>
</comment>
<sequence length="359" mass="39067">MSALFSPLQIRNVTLKNRIVVSPMCQYSSVDGFADDWHLVHLGSRAVGGAALVISEATAVSPEGRISPSDLGIWKDEHIEPLARIVRFIQQQDCVAGIQLAHAGRKASHTPPWQGGKEIPVSAGGWKTFAPSAIPFREEETAPEALDVAGIKKVIADFRAAASRAVQAGFTVIEIHAAHGYLINEFLSPLSNQRTDSYGGSFENRIRLLIEVIQNIKEVWPKENLLFVRLSVSEWAEGGWKTDDSVKLAQILKDSGVDLVDCSSGGNTAKVQIPLAPGYQVHFAEEVRKTGIKTGAVGLITTAAQAEQIIGNGQADLIFLARQMLRNPYFPLHAADQLNGEMHWPVQYERAKPVSGAKH</sequence>
<dbReference type="CDD" id="cd02932">
    <property type="entry name" value="OYE_YqiM_FMN"/>
    <property type="match status" value="1"/>
</dbReference>
<dbReference type="GO" id="GO:0050661">
    <property type="term" value="F:NADP binding"/>
    <property type="evidence" value="ECO:0007669"/>
    <property type="project" value="InterPro"/>
</dbReference>
<dbReference type="NCBIfam" id="NF010047">
    <property type="entry name" value="PRK13523.1"/>
    <property type="match status" value="1"/>
</dbReference>
<dbReference type="AlphaFoldDB" id="A0A0C1LFJ9"/>
<reference evidence="7 8" key="1">
    <citation type="submission" date="2014-11" db="EMBL/GenBank/DDBJ databases">
        <title>Genome sequence of Flavihumibacter solisilvae 3-3.</title>
        <authorList>
            <person name="Zhou G."/>
            <person name="Li M."/>
            <person name="Wang G."/>
        </authorList>
    </citation>
    <scope>NUCLEOTIDE SEQUENCE [LARGE SCALE GENOMIC DNA]</scope>
    <source>
        <strain evidence="7 8">3-3</strain>
    </source>
</reference>
<comment type="caution">
    <text evidence="7">The sequence shown here is derived from an EMBL/GenBank/DDBJ whole genome shotgun (WGS) entry which is preliminary data.</text>
</comment>
<dbReference type="InterPro" id="IPR001155">
    <property type="entry name" value="OxRdtase_FMN_N"/>
</dbReference>
<accession>A0A0C1LFJ9</accession>
<dbReference type="PANTHER" id="PTHR43303">
    <property type="entry name" value="NADPH DEHYDROGENASE C23G7.10C-RELATED"/>
    <property type="match status" value="1"/>
</dbReference>
<name>A0A0C1LFJ9_9BACT</name>
<evidence type="ECO:0000256" key="2">
    <source>
        <dbReference type="ARBA" id="ARBA00022630"/>
    </source>
</evidence>
<keyword evidence="2" id="KW-0285">Flavoprotein</keyword>
<evidence type="ECO:0000259" key="6">
    <source>
        <dbReference type="Pfam" id="PF00724"/>
    </source>
</evidence>
<dbReference type="InterPro" id="IPR044152">
    <property type="entry name" value="YqjM-like"/>
</dbReference>
<evidence type="ECO:0000256" key="3">
    <source>
        <dbReference type="ARBA" id="ARBA00022643"/>
    </source>
</evidence>
<dbReference type="OrthoDB" id="9772736at2"/>
<keyword evidence="4" id="KW-0521">NADP</keyword>
<dbReference type="GO" id="GO:0010181">
    <property type="term" value="F:FMN binding"/>
    <property type="evidence" value="ECO:0007669"/>
    <property type="project" value="InterPro"/>
</dbReference>
<evidence type="ECO:0000256" key="5">
    <source>
        <dbReference type="ARBA" id="ARBA00023002"/>
    </source>
</evidence>
<feature type="domain" description="NADH:flavin oxidoreductase/NADH oxidase N-terminal" evidence="6">
    <location>
        <begin position="4"/>
        <end position="339"/>
    </location>
</feature>
<dbReference type="SUPFAM" id="SSF51395">
    <property type="entry name" value="FMN-linked oxidoreductases"/>
    <property type="match status" value="1"/>
</dbReference>
<evidence type="ECO:0000256" key="1">
    <source>
        <dbReference type="ARBA" id="ARBA00001917"/>
    </source>
</evidence>
<keyword evidence="8" id="KW-1185">Reference proteome</keyword>
<gene>
    <name evidence="7" type="ORF">OI18_14050</name>
</gene>
<proteinExistence type="predicted"/>
<evidence type="ECO:0000256" key="4">
    <source>
        <dbReference type="ARBA" id="ARBA00022857"/>
    </source>
</evidence>
<organism evidence="7 8">
    <name type="scientific">Flavihumibacter solisilvae</name>
    <dbReference type="NCBI Taxonomy" id="1349421"/>
    <lineage>
        <taxon>Bacteria</taxon>
        <taxon>Pseudomonadati</taxon>
        <taxon>Bacteroidota</taxon>
        <taxon>Chitinophagia</taxon>
        <taxon>Chitinophagales</taxon>
        <taxon>Chitinophagaceae</taxon>
        <taxon>Flavihumibacter</taxon>
    </lineage>
</organism>
<keyword evidence="3" id="KW-0288">FMN</keyword>
<dbReference type="Gene3D" id="3.20.20.70">
    <property type="entry name" value="Aldolase class I"/>
    <property type="match status" value="1"/>
</dbReference>
<dbReference type="STRING" id="1349421.OI18_14050"/>